<feature type="region of interest" description="Disordered" evidence="1">
    <location>
        <begin position="1"/>
        <end position="101"/>
    </location>
</feature>
<evidence type="ECO:0000313" key="2">
    <source>
        <dbReference type="EMBL" id="MPC53877.1"/>
    </source>
</evidence>
<feature type="compositionally biased region" description="Basic residues" evidence="1">
    <location>
        <begin position="1"/>
        <end position="10"/>
    </location>
</feature>
<protein>
    <submittedName>
        <fullName evidence="2">Uncharacterized protein</fullName>
    </submittedName>
</protein>
<evidence type="ECO:0000256" key="1">
    <source>
        <dbReference type="SAM" id="MobiDB-lite"/>
    </source>
</evidence>
<dbReference type="EMBL" id="VSRR010011951">
    <property type="protein sequence ID" value="MPC53877.1"/>
    <property type="molecule type" value="Genomic_DNA"/>
</dbReference>
<accession>A0A5B7G8N6</accession>
<name>A0A5B7G8N6_PORTR</name>
<dbReference type="Proteomes" id="UP000324222">
    <property type="component" value="Unassembled WGS sequence"/>
</dbReference>
<feature type="compositionally biased region" description="Polar residues" evidence="1">
    <location>
        <begin position="11"/>
        <end position="20"/>
    </location>
</feature>
<reference evidence="2 3" key="1">
    <citation type="submission" date="2019-05" db="EMBL/GenBank/DDBJ databases">
        <title>Another draft genome of Portunus trituberculatus and its Hox gene families provides insights of decapod evolution.</title>
        <authorList>
            <person name="Jeong J.-H."/>
            <person name="Song I."/>
            <person name="Kim S."/>
            <person name="Choi T."/>
            <person name="Kim D."/>
            <person name="Ryu S."/>
            <person name="Kim W."/>
        </authorList>
    </citation>
    <scope>NUCLEOTIDE SEQUENCE [LARGE SCALE GENOMIC DNA]</scope>
    <source>
        <tissue evidence="2">Muscle</tissue>
    </source>
</reference>
<gene>
    <name evidence="2" type="ORF">E2C01_047780</name>
</gene>
<organism evidence="2 3">
    <name type="scientific">Portunus trituberculatus</name>
    <name type="common">Swimming crab</name>
    <name type="synonym">Neptunus trituberculatus</name>
    <dbReference type="NCBI Taxonomy" id="210409"/>
    <lineage>
        <taxon>Eukaryota</taxon>
        <taxon>Metazoa</taxon>
        <taxon>Ecdysozoa</taxon>
        <taxon>Arthropoda</taxon>
        <taxon>Crustacea</taxon>
        <taxon>Multicrustacea</taxon>
        <taxon>Malacostraca</taxon>
        <taxon>Eumalacostraca</taxon>
        <taxon>Eucarida</taxon>
        <taxon>Decapoda</taxon>
        <taxon>Pleocyemata</taxon>
        <taxon>Brachyura</taxon>
        <taxon>Eubrachyura</taxon>
        <taxon>Portunoidea</taxon>
        <taxon>Portunidae</taxon>
        <taxon>Portuninae</taxon>
        <taxon>Portunus</taxon>
    </lineage>
</organism>
<proteinExistence type="predicted"/>
<sequence>MDSRRGHSVHRPSTQGTQAQRVLHSEARRQSPGERRGTRPPATKSHSTLRVGWSQGPGDCFTRPGGTLGRPGLAGDRAREAGHVGRLREAAAKEGAAGVSE</sequence>
<feature type="compositionally biased region" description="Basic and acidic residues" evidence="1">
    <location>
        <begin position="76"/>
        <end position="92"/>
    </location>
</feature>
<keyword evidence="3" id="KW-1185">Reference proteome</keyword>
<evidence type="ECO:0000313" key="3">
    <source>
        <dbReference type="Proteomes" id="UP000324222"/>
    </source>
</evidence>
<feature type="compositionally biased region" description="Basic and acidic residues" evidence="1">
    <location>
        <begin position="23"/>
        <end position="37"/>
    </location>
</feature>
<comment type="caution">
    <text evidence="2">The sequence shown here is derived from an EMBL/GenBank/DDBJ whole genome shotgun (WGS) entry which is preliminary data.</text>
</comment>
<dbReference type="AlphaFoldDB" id="A0A5B7G8N6"/>